<dbReference type="Proteomes" id="UP000288805">
    <property type="component" value="Unassembled WGS sequence"/>
</dbReference>
<keyword evidence="2" id="KW-0812">Transmembrane</keyword>
<evidence type="ECO:0000256" key="1">
    <source>
        <dbReference type="SAM" id="MobiDB-lite"/>
    </source>
</evidence>
<organism evidence="3 4">
    <name type="scientific">Vitis vinifera</name>
    <name type="common">Grape</name>
    <dbReference type="NCBI Taxonomy" id="29760"/>
    <lineage>
        <taxon>Eukaryota</taxon>
        <taxon>Viridiplantae</taxon>
        <taxon>Streptophyta</taxon>
        <taxon>Embryophyta</taxon>
        <taxon>Tracheophyta</taxon>
        <taxon>Spermatophyta</taxon>
        <taxon>Magnoliopsida</taxon>
        <taxon>eudicotyledons</taxon>
        <taxon>Gunneridae</taxon>
        <taxon>Pentapetalae</taxon>
        <taxon>rosids</taxon>
        <taxon>Vitales</taxon>
        <taxon>Vitaceae</taxon>
        <taxon>Viteae</taxon>
        <taxon>Vitis</taxon>
    </lineage>
</organism>
<feature type="region of interest" description="Disordered" evidence="1">
    <location>
        <begin position="380"/>
        <end position="404"/>
    </location>
</feature>
<name>A0A438IF48_VITVI</name>
<sequence length="404" mass="46983">MGKLQIEDRRQQEEIESDPKKEESPLALPSPQQVQGKSSQDLPKDWKFVINHPQDQIIELNFFIGLQIKQLKEGTFINQAKYIRDLLKRFNMEDAKTMKTPMSSSIKLDKDKKGKSINSTMYRGMIDAEFAGCKVERKSTSGTCHFLGHSLVSWHRLWIWDLELRIWTSSPLFARLNQLQLNFYALRVFNWVRFQLVVFISLSTSLVSFSFVILMLPKRETIASRAQGKCPTKSSQPDQMEARRKARYDTTLFSCVEEYQRYKQKFAKRKVTYELGGPITSTIRGVEIKLSPESICRIFYIPSIGLRVYSPRRIHVGYLMMMHMISCCESTTRVLPYDLFLTRVFKDVGVDLSTETDFEDPIIYDTYDEQSLGRMKFEKAPDPGLGELSNHRHRPGDRDRCIPE</sequence>
<keyword evidence="2" id="KW-1133">Transmembrane helix</keyword>
<feature type="region of interest" description="Disordered" evidence="1">
    <location>
        <begin position="1"/>
        <end position="40"/>
    </location>
</feature>
<comment type="caution">
    <text evidence="3">The sequence shown here is derived from an EMBL/GenBank/DDBJ whole genome shotgun (WGS) entry which is preliminary data.</text>
</comment>
<gene>
    <name evidence="3" type="ORF">CK203_040084</name>
</gene>
<accession>A0A438IF48</accession>
<feature type="transmembrane region" description="Helical" evidence="2">
    <location>
        <begin position="196"/>
        <end position="216"/>
    </location>
</feature>
<feature type="compositionally biased region" description="Basic and acidic residues" evidence="1">
    <location>
        <begin position="1"/>
        <end position="24"/>
    </location>
</feature>
<proteinExistence type="predicted"/>
<keyword evidence="2" id="KW-0472">Membrane</keyword>
<evidence type="ECO:0000313" key="3">
    <source>
        <dbReference type="EMBL" id="RVW95039.1"/>
    </source>
</evidence>
<dbReference type="AlphaFoldDB" id="A0A438IF48"/>
<protein>
    <recommendedName>
        <fullName evidence="5">Reverse transcriptase Ty1/copia-type domain-containing protein</fullName>
    </recommendedName>
</protein>
<evidence type="ECO:0000256" key="2">
    <source>
        <dbReference type="SAM" id="Phobius"/>
    </source>
</evidence>
<reference evidence="3 4" key="1">
    <citation type="journal article" date="2018" name="PLoS Genet.">
        <title>Population sequencing reveals clonal diversity and ancestral inbreeding in the grapevine cultivar Chardonnay.</title>
        <authorList>
            <person name="Roach M.J."/>
            <person name="Johnson D.L."/>
            <person name="Bohlmann J."/>
            <person name="van Vuuren H.J."/>
            <person name="Jones S.J."/>
            <person name="Pretorius I.S."/>
            <person name="Schmidt S.A."/>
            <person name="Borneman A.R."/>
        </authorList>
    </citation>
    <scope>NUCLEOTIDE SEQUENCE [LARGE SCALE GENOMIC DNA]</scope>
    <source>
        <strain evidence="4">cv. Chardonnay</strain>
        <tissue evidence="3">Leaf</tissue>
    </source>
</reference>
<feature type="compositionally biased region" description="Polar residues" evidence="1">
    <location>
        <begin position="30"/>
        <end position="40"/>
    </location>
</feature>
<evidence type="ECO:0008006" key="5">
    <source>
        <dbReference type="Google" id="ProtNLM"/>
    </source>
</evidence>
<dbReference type="EMBL" id="QGNW01000117">
    <property type="protein sequence ID" value="RVW95039.1"/>
    <property type="molecule type" value="Genomic_DNA"/>
</dbReference>
<evidence type="ECO:0000313" key="4">
    <source>
        <dbReference type="Proteomes" id="UP000288805"/>
    </source>
</evidence>